<accession>A0A8X6NG63</accession>
<keyword evidence="2" id="KW-1185">Reference proteome</keyword>
<comment type="caution">
    <text evidence="1">The sequence shown here is derived from an EMBL/GenBank/DDBJ whole genome shotgun (WGS) entry which is preliminary data.</text>
</comment>
<name>A0A8X6NG63_NEPPI</name>
<protein>
    <submittedName>
        <fullName evidence="1">Uncharacterized protein</fullName>
    </submittedName>
</protein>
<evidence type="ECO:0000313" key="2">
    <source>
        <dbReference type="Proteomes" id="UP000887013"/>
    </source>
</evidence>
<dbReference type="Proteomes" id="UP000887013">
    <property type="component" value="Unassembled WGS sequence"/>
</dbReference>
<gene>
    <name evidence="1" type="ORF">NPIL_201171</name>
</gene>
<dbReference type="AlphaFoldDB" id="A0A8X6NG63"/>
<reference evidence="1" key="1">
    <citation type="submission" date="2020-08" db="EMBL/GenBank/DDBJ databases">
        <title>Multicomponent nature underlies the extraordinary mechanical properties of spider dragline silk.</title>
        <authorList>
            <person name="Kono N."/>
            <person name="Nakamura H."/>
            <person name="Mori M."/>
            <person name="Yoshida Y."/>
            <person name="Ohtoshi R."/>
            <person name="Malay A.D."/>
            <person name="Moran D.A.P."/>
            <person name="Tomita M."/>
            <person name="Numata K."/>
            <person name="Arakawa K."/>
        </authorList>
    </citation>
    <scope>NUCLEOTIDE SEQUENCE</scope>
</reference>
<dbReference type="EMBL" id="BMAW01057835">
    <property type="protein sequence ID" value="GFT13184.1"/>
    <property type="molecule type" value="Genomic_DNA"/>
</dbReference>
<proteinExistence type="predicted"/>
<organism evidence="1 2">
    <name type="scientific">Nephila pilipes</name>
    <name type="common">Giant wood spider</name>
    <name type="synonym">Nephila maculata</name>
    <dbReference type="NCBI Taxonomy" id="299642"/>
    <lineage>
        <taxon>Eukaryota</taxon>
        <taxon>Metazoa</taxon>
        <taxon>Ecdysozoa</taxon>
        <taxon>Arthropoda</taxon>
        <taxon>Chelicerata</taxon>
        <taxon>Arachnida</taxon>
        <taxon>Araneae</taxon>
        <taxon>Araneomorphae</taxon>
        <taxon>Entelegynae</taxon>
        <taxon>Araneoidea</taxon>
        <taxon>Nephilidae</taxon>
        <taxon>Nephila</taxon>
    </lineage>
</organism>
<dbReference type="OrthoDB" id="6428254at2759"/>
<sequence>MGLLYLVVIRANIVPNDIEDDSTKNYKHYVCNNGLPIKKRHPAVVKNWYNEFNRVDVFDPDESRAGRPKSVVVPEKINAVRELIKQDRQV</sequence>
<evidence type="ECO:0000313" key="1">
    <source>
        <dbReference type="EMBL" id="GFT13184.1"/>
    </source>
</evidence>